<evidence type="ECO:0000256" key="8">
    <source>
        <dbReference type="ARBA" id="ARBA00023186"/>
    </source>
</evidence>
<evidence type="ECO:0000259" key="14">
    <source>
        <dbReference type="PROSITE" id="PS51903"/>
    </source>
</evidence>
<evidence type="ECO:0000256" key="7">
    <source>
        <dbReference type="ARBA" id="ARBA00023054"/>
    </source>
</evidence>
<evidence type="ECO:0000256" key="3">
    <source>
        <dbReference type="ARBA" id="ARBA00017574"/>
    </source>
</evidence>
<feature type="coiled-coil region" evidence="13">
    <location>
        <begin position="411"/>
        <end position="498"/>
    </location>
</feature>
<dbReference type="InterPro" id="IPR018368">
    <property type="entry name" value="ClpA/B_CS1"/>
</dbReference>
<dbReference type="InterPro" id="IPR019489">
    <property type="entry name" value="Clp_ATPase_C"/>
</dbReference>
<comment type="subunit">
    <text evidence="10">Homohexamer. The oligomerization is ATP-dependent.</text>
</comment>
<dbReference type="SMART" id="SM00382">
    <property type="entry name" value="AAA"/>
    <property type="match status" value="2"/>
</dbReference>
<evidence type="ECO:0000256" key="13">
    <source>
        <dbReference type="RuleBase" id="RU362034"/>
    </source>
</evidence>
<keyword evidence="13" id="KW-0346">Stress response</keyword>
<dbReference type="PROSITE" id="PS00870">
    <property type="entry name" value="CLPAB_1"/>
    <property type="match status" value="1"/>
</dbReference>
<accession>A0ABW9YCA3</accession>
<dbReference type="InterPro" id="IPR041546">
    <property type="entry name" value="ClpA/ClpB_AAA_lid"/>
</dbReference>
<dbReference type="InterPro" id="IPR003959">
    <property type="entry name" value="ATPase_AAA_core"/>
</dbReference>
<evidence type="ECO:0000256" key="9">
    <source>
        <dbReference type="ARBA" id="ARBA00025613"/>
    </source>
</evidence>
<dbReference type="RefSeq" id="WP_161768714.1">
    <property type="nucleotide sequence ID" value="NZ_JAAATW010000010.1"/>
</dbReference>
<dbReference type="InterPro" id="IPR050130">
    <property type="entry name" value="ClpA_ClpB"/>
</dbReference>
<comment type="similarity">
    <text evidence="2 12">Belongs to the ClpA/ClpB family.</text>
</comment>
<evidence type="ECO:0000256" key="6">
    <source>
        <dbReference type="ARBA" id="ARBA00022840"/>
    </source>
</evidence>
<evidence type="ECO:0000256" key="12">
    <source>
        <dbReference type="RuleBase" id="RU004432"/>
    </source>
</evidence>
<evidence type="ECO:0000256" key="11">
    <source>
        <dbReference type="PROSITE-ProRule" id="PRU01251"/>
    </source>
</evidence>
<dbReference type="InterPro" id="IPR027417">
    <property type="entry name" value="P-loop_NTPase"/>
</dbReference>
<dbReference type="Gene3D" id="1.10.8.60">
    <property type="match status" value="1"/>
</dbReference>
<dbReference type="InterPro" id="IPR028299">
    <property type="entry name" value="ClpA/B_CS2"/>
</dbReference>
<dbReference type="InterPro" id="IPR004176">
    <property type="entry name" value="Clp_R_N"/>
</dbReference>
<dbReference type="PANTHER" id="PTHR11638">
    <property type="entry name" value="ATP-DEPENDENT CLP PROTEASE"/>
    <property type="match status" value="1"/>
</dbReference>
<evidence type="ECO:0000256" key="10">
    <source>
        <dbReference type="ARBA" id="ARBA00026057"/>
    </source>
</evidence>
<comment type="caution">
    <text evidence="15">The sequence shown here is derived from an EMBL/GenBank/DDBJ whole genome shotgun (WGS) entry which is preliminary data.</text>
</comment>
<evidence type="ECO:0000256" key="1">
    <source>
        <dbReference type="ARBA" id="ARBA00004496"/>
    </source>
</evidence>
<dbReference type="Pfam" id="PF17871">
    <property type="entry name" value="AAA_lid_9"/>
    <property type="match status" value="1"/>
</dbReference>
<dbReference type="PRINTS" id="PR00300">
    <property type="entry name" value="CLPPROTEASEA"/>
</dbReference>
<dbReference type="NCBIfam" id="TIGR03346">
    <property type="entry name" value="chaperone_ClpB"/>
    <property type="match status" value="1"/>
</dbReference>
<comment type="subunit">
    <text evidence="13">Homohexamer; The oligomerization is ATP-dependent.</text>
</comment>
<dbReference type="CDD" id="cd00009">
    <property type="entry name" value="AAA"/>
    <property type="match status" value="1"/>
</dbReference>
<proteinExistence type="inferred from homology"/>
<dbReference type="Pfam" id="PF10431">
    <property type="entry name" value="ClpB_D2-small"/>
    <property type="match status" value="1"/>
</dbReference>
<keyword evidence="4 11" id="KW-0677">Repeat</keyword>
<comment type="function">
    <text evidence="9">Part of a stress-induced multi-chaperone system, it is involved in the recovery of the cell from heat-induced damage, in cooperation with DnaK, DnaJ and GrpE. Acts before DnaK, in the processing of protein aggregates. Protein binding stimulates the ATPase activity; ATP hydrolysis unfolds the denatured protein aggregates, which probably helps expose new hydrophobic binding sites on the surface of ClpB-bound aggregates, contributing to the solubilization and refolding of denatured protein aggregates by DnaK.</text>
</comment>
<reference evidence="16" key="1">
    <citation type="submission" date="2020-01" db="EMBL/GenBank/DDBJ databases">
        <title>Sphingomonas sp. strain CSW-10.</title>
        <authorList>
            <person name="Chen W.-M."/>
        </authorList>
    </citation>
    <scope>NUCLEOTIDE SEQUENCE [LARGE SCALE GENOMIC DNA]</scope>
    <source>
        <strain evidence="16">CCP-1</strain>
    </source>
</reference>
<dbReference type="SUPFAM" id="SSF81923">
    <property type="entry name" value="Double Clp-N motif"/>
    <property type="match status" value="1"/>
</dbReference>
<dbReference type="InterPro" id="IPR036628">
    <property type="entry name" value="Clp_N_dom_sf"/>
</dbReference>
<dbReference type="InterPro" id="IPR017730">
    <property type="entry name" value="Chaperonin_ClpB"/>
</dbReference>
<dbReference type="Pfam" id="PF00004">
    <property type="entry name" value="AAA"/>
    <property type="match status" value="1"/>
</dbReference>
<dbReference type="PROSITE" id="PS00871">
    <property type="entry name" value="CLPAB_2"/>
    <property type="match status" value="1"/>
</dbReference>
<protein>
    <recommendedName>
        <fullName evidence="3 13">Chaperone protein ClpB</fullName>
    </recommendedName>
</protein>
<keyword evidence="13" id="KW-0963">Cytoplasm</keyword>
<evidence type="ECO:0000256" key="4">
    <source>
        <dbReference type="ARBA" id="ARBA00022737"/>
    </source>
</evidence>
<evidence type="ECO:0000313" key="15">
    <source>
        <dbReference type="EMBL" id="NBE09667.1"/>
    </source>
</evidence>
<keyword evidence="16" id="KW-1185">Reference proteome</keyword>
<keyword evidence="8 12" id="KW-0143">Chaperone</keyword>
<keyword evidence="7 13" id="KW-0175">Coiled coil</keyword>
<keyword evidence="5 12" id="KW-0547">Nucleotide-binding</keyword>
<dbReference type="SMART" id="SM01086">
    <property type="entry name" value="ClpB_D2-small"/>
    <property type="match status" value="1"/>
</dbReference>
<dbReference type="Pfam" id="PF07724">
    <property type="entry name" value="AAA_2"/>
    <property type="match status" value="1"/>
</dbReference>
<name>A0ABW9YCA3_9RHOB</name>
<comment type="subcellular location">
    <subcellularLocation>
        <location evidence="1 13">Cytoplasm</location>
    </subcellularLocation>
</comment>
<evidence type="ECO:0000256" key="5">
    <source>
        <dbReference type="ARBA" id="ARBA00022741"/>
    </source>
</evidence>
<dbReference type="Pfam" id="PF02861">
    <property type="entry name" value="Clp_N"/>
    <property type="match status" value="1"/>
</dbReference>
<dbReference type="PROSITE" id="PS51903">
    <property type="entry name" value="CLP_R"/>
    <property type="match status" value="1"/>
</dbReference>
<dbReference type="Gene3D" id="1.10.1780.10">
    <property type="entry name" value="Clp, N-terminal domain"/>
    <property type="match status" value="1"/>
</dbReference>
<dbReference type="Proteomes" id="UP001517376">
    <property type="component" value="Unassembled WGS sequence"/>
</dbReference>
<sequence>MNLEKFTERSRGFLQAAQTIAMRESHQRLAPEHLLKAIMDDDQGLAANLIRRAGGEPARVAEAVNLALSKLPKVSGDAQPFTDPGLVKVLDEAEKVAKKAGDSFVPVERILMALAMVPGNAKQALDAGAVTAQKLNAAINDIRKGRTADTASAEEGYDALKKYARDLTEAAEQGKIDPIIGRDEEIRRAMQVLSRRTKNNPVLIGEPGVGKTAIAEGLALRIVNGDVPESLRNKKLMALDMGALIAGAKYRGEFEERLKAVLNEVTSADGEIILFIDEMHTLVGAGKSDGAMDAANLIKPALARGELHCVGATTLDEYRKYVEKDAALARRFQPVMVNEPTVEDTISILRGIKEKYELHHGVRISDSALVAAATLSHRYITDRFLPDKAIDLVDEAASRLRMEVDSKPEELDALDRQILQFQIESEALKKEDDAASRDRLEKLEKELSDLQQQSAAMTAKWQAERDSLEQARELKEQLDRARAELEQAKREGDFAKAGELQYGRIPGLEKSLAEAEAREGEALVSEAVRPEQIAEVVERWTGIPTSKMLEGEKEKLLRMEEELGRRVVGQRQAVEAVSKAVRRARAGLNDEGRPLGSFLFLGPTGVGKTELTKALAEYLFDDDSAMVRIDMSEFMEKHAVARLIGAPPGYVGYDEGGVLTEAVRRKPYQVVLFDEVEKAHPDVFNVLLQVLDDGILTDGQGRTVDFKQTIIVLTSNLGSQALSMLPDGTDAAQAKREVMEAVRAHFRPEFLNRLDETIIFDRLGRADMTGIVDIQLRRLEKRLAQRKITLDLDADARAWLAEEGYDPVYGARPLKRVIQRQLQDPLAEMLLAGDILDGSTVHVTAGAEGLIVGDRVIASRRDRPAQAVVH</sequence>
<feature type="domain" description="Clp R" evidence="14">
    <location>
        <begin position="3"/>
        <end position="145"/>
    </location>
</feature>
<dbReference type="PANTHER" id="PTHR11638:SF18">
    <property type="entry name" value="HEAT SHOCK PROTEIN 104"/>
    <property type="match status" value="1"/>
</dbReference>
<evidence type="ECO:0000256" key="2">
    <source>
        <dbReference type="ARBA" id="ARBA00008675"/>
    </source>
</evidence>
<evidence type="ECO:0000313" key="16">
    <source>
        <dbReference type="Proteomes" id="UP001517376"/>
    </source>
</evidence>
<dbReference type="InterPro" id="IPR001270">
    <property type="entry name" value="ClpA/B"/>
</dbReference>
<dbReference type="SUPFAM" id="SSF52540">
    <property type="entry name" value="P-loop containing nucleoside triphosphate hydrolases"/>
    <property type="match status" value="2"/>
</dbReference>
<dbReference type="CDD" id="cd19499">
    <property type="entry name" value="RecA-like_ClpB_Hsp104-like"/>
    <property type="match status" value="1"/>
</dbReference>
<dbReference type="InterPro" id="IPR003593">
    <property type="entry name" value="AAA+_ATPase"/>
</dbReference>
<dbReference type="Gene3D" id="3.40.50.300">
    <property type="entry name" value="P-loop containing nucleotide triphosphate hydrolases"/>
    <property type="match status" value="3"/>
</dbReference>
<keyword evidence="6 12" id="KW-0067">ATP-binding</keyword>
<organism evidence="15 16">
    <name type="scientific">Paragemmobacter ruber</name>
    <dbReference type="NCBI Taxonomy" id="1985673"/>
    <lineage>
        <taxon>Bacteria</taxon>
        <taxon>Pseudomonadati</taxon>
        <taxon>Pseudomonadota</taxon>
        <taxon>Alphaproteobacteria</taxon>
        <taxon>Rhodobacterales</taxon>
        <taxon>Paracoccaceae</taxon>
        <taxon>Paragemmobacter</taxon>
    </lineage>
</organism>
<gene>
    <name evidence="13 15" type="primary">clpB</name>
    <name evidence="15" type="ORF">GU920_19175</name>
</gene>
<dbReference type="EMBL" id="JAAATW010000010">
    <property type="protein sequence ID" value="NBE09667.1"/>
    <property type="molecule type" value="Genomic_DNA"/>
</dbReference>